<feature type="non-terminal residue" evidence="3">
    <location>
        <position position="1"/>
    </location>
</feature>
<dbReference type="SUPFAM" id="SSF52540">
    <property type="entry name" value="P-loop containing nucleoside triphosphate hydrolases"/>
    <property type="match status" value="1"/>
</dbReference>
<gene>
    <name evidence="3" type="ORF">OXD698_LOCUS46723</name>
</gene>
<sequence>LDDDIYLLDDPLSAVDVEVARHIVEKCILGKLHSKVCILVTHQIQFLKYATKIIFLDKGVQIATGTHTQLLRTCPEFTQWTETTTERLRSGSSATNVSSSSQLNLTAKPEYLTQFS</sequence>
<dbReference type="GO" id="GO:0042626">
    <property type="term" value="F:ATPase-coupled transmembrane transporter activity"/>
    <property type="evidence" value="ECO:0007669"/>
    <property type="project" value="TreeGrafter"/>
</dbReference>
<accession>A0A820IKU3</accession>
<dbReference type="EMBL" id="CAJOAZ010017189">
    <property type="protein sequence ID" value="CAF4312713.1"/>
    <property type="molecule type" value="Genomic_DNA"/>
</dbReference>
<protein>
    <submittedName>
        <fullName evidence="3">Uncharacterized protein</fullName>
    </submittedName>
</protein>
<keyword evidence="1" id="KW-0547">Nucleotide-binding</keyword>
<dbReference type="GO" id="GO:0005524">
    <property type="term" value="F:ATP binding"/>
    <property type="evidence" value="ECO:0007669"/>
    <property type="project" value="UniProtKB-KW"/>
</dbReference>
<dbReference type="PANTHER" id="PTHR24223">
    <property type="entry name" value="ATP-BINDING CASSETTE SUB-FAMILY C"/>
    <property type="match status" value="1"/>
</dbReference>
<reference evidence="3" key="1">
    <citation type="submission" date="2021-02" db="EMBL/GenBank/DDBJ databases">
        <authorList>
            <person name="Nowell W R."/>
        </authorList>
    </citation>
    <scope>NUCLEOTIDE SEQUENCE</scope>
</reference>
<dbReference type="InterPro" id="IPR027417">
    <property type="entry name" value="P-loop_NTPase"/>
</dbReference>
<evidence type="ECO:0000256" key="2">
    <source>
        <dbReference type="ARBA" id="ARBA00022840"/>
    </source>
</evidence>
<evidence type="ECO:0000313" key="4">
    <source>
        <dbReference type="Proteomes" id="UP000663844"/>
    </source>
</evidence>
<keyword evidence="2" id="KW-0067">ATP-binding</keyword>
<dbReference type="GO" id="GO:0005886">
    <property type="term" value="C:plasma membrane"/>
    <property type="evidence" value="ECO:0007669"/>
    <property type="project" value="TreeGrafter"/>
</dbReference>
<evidence type="ECO:0000256" key="1">
    <source>
        <dbReference type="ARBA" id="ARBA00022741"/>
    </source>
</evidence>
<comment type="caution">
    <text evidence="3">The sequence shown here is derived from an EMBL/GenBank/DDBJ whole genome shotgun (WGS) entry which is preliminary data.</text>
</comment>
<dbReference type="PANTHER" id="PTHR24223:SF357">
    <property type="entry name" value="ATP-BINDING CASSETTE SUB-FAMILY C MEMBER 4"/>
    <property type="match status" value="1"/>
</dbReference>
<dbReference type="InterPro" id="IPR050173">
    <property type="entry name" value="ABC_transporter_C-like"/>
</dbReference>
<dbReference type="Gene3D" id="3.40.50.300">
    <property type="entry name" value="P-loop containing nucleotide triphosphate hydrolases"/>
    <property type="match status" value="1"/>
</dbReference>
<organism evidence="3 4">
    <name type="scientific">Adineta steineri</name>
    <dbReference type="NCBI Taxonomy" id="433720"/>
    <lineage>
        <taxon>Eukaryota</taxon>
        <taxon>Metazoa</taxon>
        <taxon>Spiralia</taxon>
        <taxon>Gnathifera</taxon>
        <taxon>Rotifera</taxon>
        <taxon>Eurotatoria</taxon>
        <taxon>Bdelloidea</taxon>
        <taxon>Adinetida</taxon>
        <taxon>Adinetidae</taxon>
        <taxon>Adineta</taxon>
    </lineage>
</organism>
<dbReference type="AlphaFoldDB" id="A0A820IKU3"/>
<name>A0A820IKU3_9BILA</name>
<feature type="non-terminal residue" evidence="3">
    <location>
        <position position="116"/>
    </location>
</feature>
<evidence type="ECO:0000313" key="3">
    <source>
        <dbReference type="EMBL" id="CAF4312713.1"/>
    </source>
</evidence>
<dbReference type="Proteomes" id="UP000663844">
    <property type="component" value="Unassembled WGS sequence"/>
</dbReference>
<proteinExistence type="predicted"/>